<evidence type="ECO:0000256" key="2">
    <source>
        <dbReference type="ARBA" id="ARBA00022692"/>
    </source>
</evidence>
<dbReference type="InterPro" id="IPR036465">
    <property type="entry name" value="vWFA_dom_sf"/>
</dbReference>
<dbReference type="Proteomes" id="UP000176938">
    <property type="component" value="Unassembled WGS sequence"/>
</dbReference>
<evidence type="ECO:0000313" key="6">
    <source>
        <dbReference type="EMBL" id="OGC02944.1"/>
    </source>
</evidence>
<dbReference type="InterPro" id="IPR050768">
    <property type="entry name" value="UPF0353/GerABKA_families"/>
</dbReference>
<name>A0A1F4R477_UNCSA</name>
<dbReference type="PANTHER" id="PTHR22550">
    <property type="entry name" value="SPORE GERMINATION PROTEIN"/>
    <property type="match status" value="1"/>
</dbReference>
<evidence type="ECO:0000256" key="4">
    <source>
        <dbReference type="ARBA" id="ARBA00023136"/>
    </source>
</evidence>
<keyword evidence="3" id="KW-1133">Transmembrane helix</keyword>
<reference evidence="6 7" key="1">
    <citation type="journal article" date="2016" name="Nat. Commun.">
        <title>Thousands of microbial genomes shed light on interconnected biogeochemical processes in an aquifer system.</title>
        <authorList>
            <person name="Anantharaman K."/>
            <person name="Brown C.T."/>
            <person name="Hug L.A."/>
            <person name="Sharon I."/>
            <person name="Castelle C.J."/>
            <person name="Probst A.J."/>
            <person name="Thomas B.C."/>
            <person name="Singh A."/>
            <person name="Wilkins M.J."/>
            <person name="Karaoz U."/>
            <person name="Brodie E.L."/>
            <person name="Williams K.H."/>
            <person name="Hubbard S.S."/>
            <person name="Banfield J.F."/>
        </authorList>
    </citation>
    <scope>NUCLEOTIDE SEQUENCE [LARGE SCALE GENOMIC DNA]</scope>
</reference>
<dbReference type="EMBL" id="METP01000066">
    <property type="protein sequence ID" value="OGC02944.1"/>
    <property type="molecule type" value="Genomic_DNA"/>
</dbReference>
<feature type="domain" description="VWFA" evidence="5">
    <location>
        <begin position="46"/>
        <end position="245"/>
    </location>
</feature>
<dbReference type="Pfam" id="PF00092">
    <property type="entry name" value="VWA"/>
    <property type="match status" value="1"/>
</dbReference>
<accession>A0A1F4R477</accession>
<gene>
    <name evidence="6" type="ORF">A3H38_04865</name>
</gene>
<dbReference type="SUPFAM" id="SSF53300">
    <property type="entry name" value="vWA-like"/>
    <property type="match status" value="1"/>
</dbReference>
<evidence type="ECO:0000259" key="5">
    <source>
        <dbReference type="PROSITE" id="PS50234"/>
    </source>
</evidence>
<dbReference type="PANTHER" id="PTHR22550:SF5">
    <property type="entry name" value="LEUCINE ZIPPER PROTEIN 4"/>
    <property type="match status" value="1"/>
</dbReference>
<comment type="caution">
    <text evidence="6">The sequence shown here is derived from an EMBL/GenBank/DDBJ whole genome shotgun (WGS) entry which is preliminary data.</text>
</comment>
<sequence>MLRHWDSSKHIFKIALFIAAIFFLVLALARPQWDKKEAVSGRQGIDIIFAIDTSRSMLAKDLPPNRLENAKASLALLLDQLAGNRVGLVAFAGTSFIQCPLTNDIDTIKLFLSSIDTELIPNPGTNIGKAINTAIKAFGKSSNSKAIIMLTDGEELDGSAIAAADNAAKNKISIYAVGIGSLDGATIPALDKDGKENGVKKDDDGNVILTRTNPELLEILAKKTKGKAFMITEGRSGFQKLFAAISSLPKQHLKNSLAFQYHDRFQIFIFLSLACLITEMLISERRDEK</sequence>
<dbReference type="AlphaFoldDB" id="A0A1F4R477"/>
<dbReference type="InterPro" id="IPR002035">
    <property type="entry name" value="VWF_A"/>
</dbReference>
<dbReference type="PROSITE" id="PS50234">
    <property type="entry name" value="VWFA"/>
    <property type="match status" value="1"/>
</dbReference>
<evidence type="ECO:0000313" key="7">
    <source>
        <dbReference type="Proteomes" id="UP000176938"/>
    </source>
</evidence>
<protein>
    <recommendedName>
        <fullName evidence="5">VWFA domain-containing protein</fullName>
    </recommendedName>
</protein>
<evidence type="ECO:0000256" key="1">
    <source>
        <dbReference type="ARBA" id="ARBA00022475"/>
    </source>
</evidence>
<evidence type="ECO:0000256" key="3">
    <source>
        <dbReference type="ARBA" id="ARBA00022989"/>
    </source>
</evidence>
<keyword evidence="2" id="KW-0812">Transmembrane</keyword>
<proteinExistence type="predicted"/>
<dbReference type="SMART" id="SM00327">
    <property type="entry name" value="VWA"/>
    <property type="match status" value="1"/>
</dbReference>
<keyword evidence="4" id="KW-0472">Membrane</keyword>
<keyword evidence="1" id="KW-1003">Cell membrane</keyword>
<organism evidence="6 7">
    <name type="scientific">candidate division WOR-1 bacterium RIFCSPLOWO2_02_FULL_46_20</name>
    <dbReference type="NCBI Taxonomy" id="1802567"/>
    <lineage>
        <taxon>Bacteria</taxon>
        <taxon>Bacillati</taxon>
        <taxon>Saganbacteria</taxon>
    </lineage>
</organism>
<dbReference type="Gene3D" id="3.40.50.410">
    <property type="entry name" value="von Willebrand factor, type A domain"/>
    <property type="match status" value="1"/>
</dbReference>